<dbReference type="EMBL" id="CM031834">
    <property type="protein sequence ID" value="KAG6691755.1"/>
    <property type="molecule type" value="Genomic_DNA"/>
</dbReference>
<dbReference type="SUPFAM" id="SSF55008">
    <property type="entry name" value="HMA, heavy metal-associated domain"/>
    <property type="match status" value="1"/>
</dbReference>
<dbReference type="EMBL" id="CM031818">
    <property type="protein sequence ID" value="KAG6639160.1"/>
    <property type="molecule type" value="Genomic_DNA"/>
</dbReference>
<proteinExistence type="predicted"/>
<dbReference type="Proteomes" id="UP000811246">
    <property type="component" value="Chromosome 10"/>
</dbReference>
<dbReference type="EMBL" id="CM031818">
    <property type="protein sequence ID" value="KAG6639161.1"/>
    <property type="molecule type" value="Genomic_DNA"/>
</dbReference>
<comment type="caution">
    <text evidence="2">The sequence shown here is derived from an EMBL/GenBank/DDBJ whole genome shotgun (WGS) entry which is preliminary data.</text>
</comment>
<name>A0A8T1PBZ7_CARIL</name>
<protein>
    <submittedName>
        <fullName evidence="2">Uncharacterized protein</fullName>
    </submittedName>
</protein>
<feature type="compositionally biased region" description="Basic and acidic residues" evidence="1">
    <location>
        <begin position="86"/>
        <end position="113"/>
    </location>
</feature>
<evidence type="ECO:0000256" key="1">
    <source>
        <dbReference type="SAM" id="MobiDB-lite"/>
    </source>
</evidence>
<dbReference type="GO" id="GO:0046872">
    <property type="term" value="F:metal ion binding"/>
    <property type="evidence" value="ECO:0007669"/>
    <property type="project" value="InterPro"/>
</dbReference>
<dbReference type="AlphaFoldDB" id="A0A8T1PBZ7"/>
<dbReference type="PANTHER" id="PTHR47005">
    <property type="entry name" value="HEAVY METAL TRANSPORT/DETOXIFICATION SUPERFAMILY PROTEIN"/>
    <property type="match status" value="1"/>
</dbReference>
<sequence length="227" mass="25267">MGEKVCEYTVTTIMVLKVDLQCDRCYKKVKKVLYKFPQIQDQIFDEKQNTVLIKVVCCSPEKVKQKIIYKGGNSIQSIEIKPSPKPKTEEAKPKPQDPKPAEKPKEAAQKPKENPAANPKPAEKPKEAEAKPKGKPDDAKPPEPVPKPSEPAALIAVPYYPQTYVAGAYSRPLYEGYGGGPLPSCEEYAIGRPVYDSYGGGGYWPPSYVNRYDYYSSEENQSGCIIM</sequence>
<evidence type="ECO:0000313" key="3">
    <source>
        <dbReference type="EMBL" id="KAG6691755.1"/>
    </source>
</evidence>
<dbReference type="Gene3D" id="3.30.70.100">
    <property type="match status" value="1"/>
</dbReference>
<evidence type="ECO:0000313" key="2">
    <source>
        <dbReference type="EMBL" id="KAG6639161.1"/>
    </source>
</evidence>
<organism evidence="2 4">
    <name type="scientific">Carya illinoinensis</name>
    <name type="common">Pecan</name>
    <dbReference type="NCBI Taxonomy" id="32201"/>
    <lineage>
        <taxon>Eukaryota</taxon>
        <taxon>Viridiplantae</taxon>
        <taxon>Streptophyta</taxon>
        <taxon>Embryophyta</taxon>
        <taxon>Tracheophyta</taxon>
        <taxon>Spermatophyta</taxon>
        <taxon>Magnoliopsida</taxon>
        <taxon>eudicotyledons</taxon>
        <taxon>Gunneridae</taxon>
        <taxon>Pentapetalae</taxon>
        <taxon>rosids</taxon>
        <taxon>fabids</taxon>
        <taxon>Fagales</taxon>
        <taxon>Juglandaceae</taxon>
        <taxon>Carya</taxon>
    </lineage>
</organism>
<dbReference type="InterPro" id="IPR036163">
    <property type="entry name" value="HMA_dom_sf"/>
</dbReference>
<accession>A0A8T1PBZ7</accession>
<gene>
    <name evidence="2" type="ORF">CIPAW_10G080700</name>
    <name evidence="3" type="ORF">I3842_10G079600</name>
</gene>
<keyword evidence="4" id="KW-1185">Reference proteome</keyword>
<dbReference type="Proteomes" id="UP000811609">
    <property type="component" value="Chromosome 10"/>
</dbReference>
<evidence type="ECO:0000313" key="4">
    <source>
        <dbReference type="Proteomes" id="UP000811609"/>
    </source>
</evidence>
<reference evidence="3" key="2">
    <citation type="submission" date="2021-01" db="EMBL/GenBank/DDBJ databases">
        <authorList>
            <person name="Lovell J.T."/>
            <person name="Bentley N."/>
            <person name="Bhattarai G."/>
            <person name="Jenkins J.W."/>
            <person name="Sreedasyam A."/>
            <person name="Alarcon Y."/>
            <person name="Bock C."/>
            <person name="Boston L."/>
            <person name="Carlson J."/>
            <person name="Cervantes K."/>
            <person name="Clermont K."/>
            <person name="Krom N."/>
            <person name="Kubenka K."/>
            <person name="Mamidi S."/>
            <person name="Mattison C."/>
            <person name="Monteros M."/>
            <person name="Pisani C."/>
            <person name="Plott C."/>
            <person name="Rajasekar S."/>
            <person name="Rhein H.S."/>
            <person name="Rohla C."/>
            <person name="Song M."/>
            <person name="Hilaire R.S."/>
            <person name="Shu S."/>
            <person name="Wells L."/>
            <person name="Wang X."/>
            <person name="Webber J."/>
            <person name="Heerema R.J."/>
            <person name="Klein P."/>
            <person name="Conner P."/>
            <person name="Grauke L."/>
            <person name="Grimwood J."/>
            <person name="Schmutz J."/>
            <person name="Randall J.J."/>
        </authorList>
    </citation>
    <scope>NUCLEOTIDE SEQUENCE</scope>
    <source>
        <tissue evidence="3">Leaf</tissue>
    </source>
</reference>
<dbReference type="OrthoDB" id="785270at2759"/>
<feature type="region of interest" description="Disordered" evidence="1">
    <location>
        <begin position="77"/>
        <end position="150"/>
    </location>
</feature>
<feature type="compositionally biased region" description="Basic and acidic residues" evidence="1">
    <location>
        <begin position="121"/>
        <end position="141"/>
    </location>
</feature>
<reference evidence="2" key="1">
    <citation type="submission" date="2020-12" db="EMBL/GenBank/DDBJ databases">
        <title>WGS assembly of Carya illinoinensis cv. Pawnee.</title>
        <authorList>
            <person name="Platts A."/>
            <person name="Shu S."/>
            <person name="Wright S."/>
            <person name="Barry K."/>
            <person name="Edger P."/>
            <person name="Pires J.C."/>
            <person name="Schmutz J."/>
        </authorList>
    </citation>
    <scope>NUCLEOTIDE SEQUENCE</scope>
    <source>
        <tissue evidence="2">Leaf</tissue>
    </source>
</reference>
<dbReference type="PANTHER" id="PTHR47005:SF5">
    <property type="entry name" value="HEAVY METAL TRANSPORT_DETOXIFICATION SUPERFAMILY PROTEIN"/>
    <property type="match status" value="1"/>
</dbReference>